<accession>A0ABR0KMR0</accession>
<sequence>MRVSTWFALPVYALSTSALVIPNTGPPYDSVSHPNTIEAVDHSIAALRTEYEKLEVLKHQLYALHHEVVRQEHEIFALINKDFKSCSGVKCYVQTALRKAPDFFELFKTHFRHRPTNATEGPWECPWTGKKAEAQEDPLSVNTNVVDDAPKLSPSPKDGPFHFDDDVFPPPPGWRPEHYGPPPPPHDDHRGPSWHPGHPGPPPPPPHDAEYKPWKENPNAPAPHPHPHKGPHPFHMPHPAPRHRHFKLILATAGFVVAVVILALLFKALKVYLANPRVQADRAARREECRTRREYKRAACQHRLRQCISRFRPRRRRSDSDTSDYEEKRAMLRRADGANAAQHIMGADINSLRRAHEIVGQLMRAEEGRIHNCPPLQQSQQQEEPTASSSRSVRSLQTMTTLPPYAAPPPRYSQELSRDMEVVDGFRYTPSPSEATGTSSASSFVLDDADLCTESSVVDCRSRLSMDTETVTPSQTRETSRNRKGMEASMDRFRGQFN</sequence>
<comment type="caution">
    <text evidence="4">The sequence shown here is derived from an EMBL/GenBank/DDBJ whole genome shotgun (WGS) entry which is preliminary data.</text>
</comment>
<feature type="signal peptide" evidence="3">
    <location>
        <begin position="1"/>
        <end position="18"/>
    </location>
</feature>
<feature type="chain" id="PRO_5047481852" evidence="3">
    <location>
        <begin position="19"/>
        <end position="498"/>
    </location>
</feature>
<feature type="compositionally biased region" description="Polar residues" evidence="1">
    <location>
        <begin position="383"/>
        <end position="401"/>
    </location>
</feature>
<evidence type="ECO:0000256" key="3">
    <source>
        <dbReference type="SAM" id="SignalP"/>
    </source>
</evidence>
<dbReference type="EMBL" id="JAVRRG010000008">
    <property type="protein sequence ID" value="KAK5100108.1"/>
    <property type="molecule type" value="Genomic_DNA"/>
</dbReference>
<dbReference type="Proteomes" id="UP001345013">
    <property type="component" value="Unassembled WGS sequence"/>
</dbReference>
<feature type="compositionally biased region" description="Basic and acidic residues" evidence="1">
    <location>
        <begin position="478"/>
        <end position="498"/>
    </location>
</feature>
<gene>
    <name evidence="4" type="ORF">LTR24_001173</name>
</gene>
<keyword evidence="5" id="KW-1185">Reference proteome</keyword>
<evidence type="ECO:0000256" key="1">
    <source>
        <dbReference type="SAM" id="MobiDB-lite"/>
    </source>
</evidence>
<feature type="region of interest" description="Disordered" evidence="1">
    <location>
        <begin position="463"/>
        <end position="498"/>
    </location>
</feature>
<keyword evidence="2" id="KW-0812">Transmembrane</keyword>
<keyword evidence="2" id="KW-1133">Transmembrane helix</keyword>
<evidence type="ECO:0000313" key="5">
    <source>
        <dbReference type="Proteomes" id="UP001345013"/>
    </source>
</evidence>
<evidence type="ECO:0000313" key="4">
    <source>
        <dbReference type="EMBL" id="KAK5100108.1"/>
    </source>
</evidence>
<keyword evidence="3" id="KW-0732">Signal</keyword>
<feature type="region of interest" description="Disordered" evidence="1">
    <location>
        <begin position="144"/>
        <end position="239"/>
    </location>
</feature>
<organism evidence="4 5">
    <name type="scientific">Lithohypha guttulata</name>
    <dbReference type="NCBI Taxonomy" id="1690604"/>
    <lineage>
        <taxon>Eukaryota</taxon>
        <taxon>Fungi</taxon>
        <taxon>Dikarya</taxon>
        <taxon>Ascomycota</taxon>
        <taxon>Pezizomycotina</taxon>
        <taxon>Eurotiomycetes</taxon>
        <taxon>Chaetothyriomycetidae</taxon>
        <taxon>Chaetothyriales</taxon>
        <taxon>Trichomeriaceae</taxon>
        <taxon>Lithohypha</taxon>
    </lineage>
</organism>
<evidence type="ECO:0000256" key="2">
    <source>
        <dbReference type="SAM" id="Phobius"/>
    </source>
</evidence>
<feature type="region of interest" description="Disordered" evidence="1">
    <location>
        <begin position="375"/>
        <end position="412"/>
    </location>
</feature>
<feature type="compositionally biased region" description="Polar residues" evidence="1">
    <location>
        <begin position="467"/>
        <end position="477"/>
    </location>
</feature>
<proteinExistence type="predicted"/>
<keyword evidence="2" id="KW-0472">Membrane</keyword>
<feature type="compositionally biased region" description="Pro residues" evidence="1">
    <location>
        <begin position="168"/>
        <end position="184"/>
    </location>
</feature>
<feature type="transmembrane region" description="Helical" evidence="2">
    <location>
        <begin position="248"/>
        <end position="269"/>
    </location>
</feature>
<name>A0ABR0KMR0_9EURO</name>
<reference evidence="4 5" key="1">
    <citation type="submission" date="2023-08" db="EMBL/GenBank/DDBJ databases">
        <title>Black Yeasts Isolated from many extreme environments.</title>
        <authorList>
            <person name="Coleine C."/>
            <person name="Stajich J.E."/>
            <person name="Selbmann L."/>
        </authorList>
    </citation>
    <scope>NUCLEOTIDE SEQUENCE [LARGE SCALE GENOMIC DNA]</scope>
    <source>
        <strain evidence="4 5">CCFEE 5885</strain>
    </source>
</reference>
<protein>
    <submittedName>
        <fullName evidence="4">Uncharacterized protein</fullName>
    </submittedName>
</protein>